<evidence type="ECO:0000313" key="2">
    <source>
        <dbReference type="Proteomes" id="UP000193920"/>
    </source>
</evidence>
<evidence type="ECO:0000313" key="1">
    <source>
        <dbReference type="EMBL" id="ORY54322.1"/>
    </source>
</evidence>
<name>A0A1Y2D4W5_9FUNG</name>
<dbReference type="Proteomes" id="UP000193920">
    <property type="component" value="Unassembled WGS sequence"/>
</dbReference>
<dbReference type="EMBL" id="MCOG01000086">
    <property type="protein sequence ID" value="ORY54322.1"/>
    <property type="molecule type" value="Genomic_DNA"/>
</dbReference>
<proteinExistence type="predicted"/>
<reference evidence="1 2" key="1">
    <citation type="submission" date="2016-08" db="EMBL/GenBank/DDBJ databases">
        <title>A Parts List for Fungal Cellulosomes Revealed by Comparative Genomics.</title>
        <authorList>
            <consortium name="DOE Joint Genome Institute"/>
            <person name="Haitjema C.H."/>
            <person name="Gilmore S.P."/>
            <person name="Henske J.K."/>
            <person name="Solomon K.V."/>
            <person name="De Groot R."/>
            <person name="Kuo A."/>
            <person name="Mondo S.J."/>
            <person name="Salamov A.A."/>
            <person name="Labutti K."/>
            <person name="Zhao Z."/>
            <person name="Chiniquy J."/>
            <person name="Barry K."/>
            <person name="Brewer H.M."/>
            <person name="Purvine S.O."/>
            <person name="Wright A.T."/>
            <person name="Boxma B."/>
            <person name="Van Alen T."/>
            <person name="Hackstein J.H."/>
            <person name="Baker S.E."/>
            <person name="Grigoriev I.V."/>
            <person name="O'Malley M.A."/>
        </authorList>
    </citation>
    <scope>NUCLEOTIDE SEQUENCE [LARGE SCALE GENOMIC DNA]</scope>
    <source>
        <strain evidence="1 2">G1</strain>
    </source>
</reference>
<gene>
    <name evidence="1" type="ORF">LY90DRAFT_277619</name>
</gene>
<organism evidence="1 2">
    <name type="scientific">Neocallimastix californiae</name>
    <dbReference type="NCBI Taxonomy" id="1754190"/>
    <lineage>
        <taxon>Eukaryota</taxon>
        <taxon>Fungi</taxon>
        <taxon>Fungi incertae sedis</taxon>
        <taxon>Chytridiomycota</taxon>
        <taxon>Chytridiomycota incertae sedis</taxon>
        <taxon>Neocallimastigomycetes</taxon>
        <taxon>Neocallimastigales</taxon>
        <taxon>Neocallimastigaceae</taxon>
        <taxon>Neocallimastix</taxon>
    </lineage>
</organism>
<accession>A0A1Y2D4W5</accession>
<keyword evidence="2" id="KW-1185">Reference proteome</keyword>
<protein>
    <submittedName>
        <fullName evidence="1">Uncharacterized protein</fullName>
    </submittedName>
</protein>
<dbReference type="AlphaFoldDB" id="A0A1Y2D4W5"/>
<comment type="caution">
    <text evidence="1">The sequence shown here is derived from an EMBL/GenBank/DDBJ whole genome shotgun (WGS) entry which is preliminary data.</text>
</comment>
<sequence length="107" mass="12978">MNSIFVEGINQFEREPEIYLYYWNFLHGIKKFITINKKCFDSYERNGLLKLIDSYMGKILRKCANLTESIFIKYLIFNSIHTYEIERSSLNFNENDKYYRLSNIGYK</sequence>